<evidence type="ECO:0000256" key="1">
    <source>
        <dbReference type="SAM" id="SignalP"/>
    </source>
</evidence>
<dbReference type="Proteomes" id="UP000199541">
    <property type="component" value="Unassembled WGS sequence"/>
</dbReference>
<dbReference type="EMBL" id="FNOB01000018">
    <property type="protein sequence ID" value="SDX49430.1"/>
    <property type="molecule type" value="Genomic_DNA"/>
</dbReference>
<feature type="signal peptide" evidence="1">
    <location>
        <begin position="1"/>
        <end position="23"/>
    </location>
</feature>
<keyword evidence="3" id="KW-1185">Reference proteome</keyword>
<organism evidence="2 3">
    <name type="scientific">Allgaiera indica</name>
    <dbReference type="NCBI Taxonomy" id="765699"/>
    <lineage>
        <taxon>Bacteria</taxon>
        <taxon>Pseudomonadati</taxon>
        <taxon>Pseudomonadota</taxon>
        <taxon>Alphaproteobacteria</taxon>
        <taxon>Rhodobacterales</taxon>
        <taxon>Paracoccaceae</taxon>
        <taxon>Allgaiera</taxon>
    </lineage>
</organism>
<evidence type="ECO:0000313" key="3">
    <source>
        <dbReference type="Proteomes" id="UP000199541"/>
    </source>
</evidence>
<dbReference type="SUPFAM" id="SSF53850">
    <property type="entry name" value="Periplasmic binding protein-like II"/>
    <property type="match status" value="1"/>
</dbReference>
<evidence type="ECO:0000313" key="2">
    <source>
        <dbReference type="EMBL" id="SDX49430.1"/>
    </source>
</evidence>
<dbReference type="PANTHER" id="PTHR43649:SF12">
    <property type="entry name" value="DIACETYLCHITOBIOSE BINDING PROTEIN DASA"/>
    <property type="match status" value="1"/>
</dbReference>
<dbReference type="InterPro" id="IPR006311">
    <property type="entry name" value="TAT_signal"/>
</dbReference>
<sequence length="468" mass="51956">MPTRRNVLLTAAAWMAGAPALKAQAPLVTACERLGRPLRILVPDGSQANVAPVIAGFEQSHGCRSEMIVVDLDDINATLTLESIFPELGVDVALPATFGIPDLADSGAIRPLAGLGPHPDNAAYRKGELYRAGDEFDGQRWGFQTDGDVYLMFYQRDMLEDPDEQARYADQTGTPLSIPQTWEELDRQMAFFHRPDQGRFGGCLYRTATYVAWEWWTRFHAAGGLPFDAEFHPRLASAPGEAALETMIAANAHLTGTQLGLFDNWARYNAGDIYANIGWGGTQKALNMPGARLRGRVANGPLPGAMVDGKPLSLAYFNWGWSYVVARHCPEPALAYNFCKFAVGAKHSSDAVAAAAGYFDPFRKEHYSDPRIIDVYGRSFLREHRRAMAAPIPDLYVVRRSEYFDVLTFWLLRALSGAIRPEVALKNIENAWESTTEQVGRTRQAARWKALYAAYPDRLRPLWEADRG</sequence>
<accession>A0A1H3C5W4</accession>
<keyword evidence="1" id="KW-0732">Signal</keyword>
<name>A0A1H3C5W4_9RHOB</name>
<dbReference type="PROSITE" id="PS51318">
    <property type="entry name" value="TAT"/>
    <property type="match status" value="1"/>
</dbReference>
<dbReference type="PANTHER" id="PTHR43649">
    <property type="entry name" value="ARABINOSE-BINDING PROTEIN-RELATED"/>
    <property type="match status" value="1"/>
</dbReference>
<protein>
    <submittedName>
        <fullName evidence="2">Carbohydrate ABC transporter substrate-binding protein, CUT1 family</fullName>
    </submittedName>
</protein>
<dbReference type="InterPro" id="IPR050490">
    <property type="entry name" value="Bact_solute-bd_prot1"/>
</dbReference>
<feature type="chain" id="PRO_5046333837" evidence="1">
    <location>
        <begin position="24"/>
        <end position="468"/>
    </location>
</feature>
<dbReference type="Gene3D" id="3.40.190.10">
    <property type="entry name" value="Periplasmic binding protein-like II"/>
    <property type="match status" value="2"/>
</dbReference>
<reference evidence="2 3" key="1">
    <citation type="submission" date="2016-10" db="EMBL/GenBank/DDBJ databases">
        <authorList>
            <person name="Varghese N."/>
            <person name="Submissions S."/>
        </authorList>
    </citation>
    <scope>NUCLEOTIDE SEQUENCE [LARGE SCALE GENOMIC DNA]</scope>
    <source>
        <strain evidence="2 3">DSM 24802</strain>
    </source>
</reference>
<comment type="caution">
    <text evidence="2">The sequence shown here is derived from an EMBL/GenBank/DDBJ whole genome shotgun (WGS) entry which is preliminary data.</text>
</comment>
<proteinExistence type="predicted"/>
<gene>
    <name evidence="2" type="ORF">SAMN05444006_11811</name>
</gene>